<dbReference type="Proteomes" id="UP000218811">
    <property type="component" value="Unassembled WGS sequence"/>
</dbReference>
<proteinExistence type="predicted"/>
<dbReference type="EMBL" id="KB467887">
    <property type="protein sequence ID" value="PCH36656.1"/>
    <property type="molecule type" value="Genomic_DNA"/>
</dbReference>
<organism evidence="1 2">
    <name type="scientific">Wolfiporia cocos (strain MD-104)</name>
    <name type="common">Brown rot fungus</name>
    <dbReference type="NCBI Taxonomy" id="742152"/>
    <lineage>
        <taxon>Eukaryota</taxon>
        <taxon>Fungi</taxon>
        <taxon>Dikarya</taxon>
        <taxon>Basidiomycota</taxon>
        <taxon>Agaricomycotina</taxon>
        <taxon>Agaricomycetes</taxon>
        <taxon>Polyporales</taxon>
        <taxon>Phaeolaceae</taxon>
        <taxon>Wolfiporia</taxon>
    </lineage>
</organism>
<gene>
    <name evidence="1" type="ORF">WOLCODRAFT_157360</name>
</gene>
<dbReference type="AlphaFoldDB" id="A0A2H3J3B3"/>
<reference evidence="1 2" key="1">
    <citation type="journal article" date="2012" name="Science">
        <title>The Paleozoic origin of enzymatic lignin decomposition reconstructed from 31 fungal genomes.</title>
        <authorList>
            <person name="Floudas D."/>
            <person name="Binder M."/>
            <person name="Riley R."/>
            <person name="Barry K."/>
            <person name="Blanchette R.A."/>
            <person name="Henrissat B."/>
            <person name="Martinez A.T."/>
            <person name="Otillar R."/>
            <person name="Spatafora J.W."/>
            <person name="Yadav J.S."/>
            <person name="Aerts A."/>
            <person name="Benoit I."/>
            <person name="Boyd A."/>
            <person name="Carlson A."/>
            <person name="Copeland A."/>
            <person name="Coutinho P.M."/>
            <person name="de Vries R.P."/>
            <person name="Ferreira P."/>
            <person name="Findley K."/>
            <person name="Foster B."/>
            <person name="Gaskell J."/>
            <person name="Glotzer D."/>
            <person name="Gorecki P."/>
            <person name="Heitman J."/>
            <person name="Hesse C."/>
            <person name="Hori C."/>
            <person name="Igarashi K."/>
            <person name="Jurgens J.A."/>
            <person name="Kallen N."/>
            <person name="Kersten P."/>
            <person name="Kohler A."/>
            <person name="Kuees U."/>
            <person name="Kumar T.K.A."/>
            <person name="Kuo A."/>
            <person name="LaButti K."/>
            <person name="Larrondo L.F."/>
            <person name="Lindquist E."/>
            <person name="Ling A."/>
            <person name="Lombard V."/>
            <person name="Lucas S."/>
            <person name="Lundell T."/>
            <person name="Martin R."/>
            <person name="McLaughlin D.J."/>
            <person name="Morgenstern I."/>
            <person name="Morin E."/>
            <person name="Murat C."/>
            <person name="Nagy L.G."/>
            <person name="Nolan M."/>
            <person name="Ohm R.A."/>
            <person name="Patyshakuliyeva A."/>
            <person name="Rokas A."/>
            <person name="Ruiz-Duenas F.J."/>
            <person name="Sabat G."/>
            <person name="Salamov A."/>
            <person name="Samejima M."/>
            <person name="Schmutz J."/>
            <person name="Slot J.C."/>
            <person name="St John F."/>
            <person name="Stenlid J."/>
            <person name="Sun H."/>
            <person name="Sun S."/>
            <person name="Syed K."/>
            <person name="Tsang A."/>
            <person name="Wiebenga A."/>
            <person name="Young D."/>
            <person name="Pisabarro A."/>
            <person name="Eastwood D.C."/>
            <person name="Martin F."/>
            <person name="Cullen D."/>
            <person name="Grigoriev I.V."/>
            <person name="Hibbett D.S."/>
        </authorList>
    </citation>
    <scope>NUCLEOTIDE SEQUENCE [LARGE SCALE GENOMIC DNA]</scope>
    <source>
        <strain evidence="1 2">MD-104</strain>
    </source>
</reference>
<keyword evidence="2" id="KW-1185">Reference proteome</keyword>
<accession>A0A2H3J3B3</accession>
<protein>
    <submittedName>
        <fullName evidence="1">Uncharacterized protein</fullName>
    </submittedName>
</protein>
<sequence>MRVHFQHAPSSKVATAPASPYCLCAPPECAPLLECPRSSSATPHTLLTHSLASAPVPPCFQALQALHIDCRHSRHCFHNSLLPSTGMHHSIWLSQLPTARHQYAAPAHLNLIAVWLGDSCVSAHTKPEALPPRRKPYHLAGPSAFQPWGTSPECMRTLRSLVGVLIDSGGPPLRSLNAGSLTLHPAPTPHAGTLHLLHPAPPHYAS</sequence>
<name>A0A2H3J3B3_WOLCO</name>
<evidence type="ECO:0000313" key="2">
    <source>
        <dbReference type="Proteomes" id="UP000218811"/>
    </source>
</evidence>
<evidence type="ECO:0000313" key="1">
    <source>
        <dbReference type="EMBL" id="PCH36656.1"/>
    </source>
</evidence>